<evidence type="ECO:0000313" key="3">
    <source>
        <dbReference type="Proteomes" id="UP000625976"/>
    </source>
</evidence>
<organism evidence="2 3">
    <name type="scientific">Bizionia arctica</name>
    <dbReference type="NCBI Taxonomy" id="1495645"/>
    <lineage>
        <taxon>Bacteria</taxon>
        <taxon>Pseudomonadati</taxon>
        <taxon>Bacteroidota</taxon>
        <taxon>Flavobacteriia</taxon>
        <taxon>Flavobacteriales</taxon>
        <taxon>Flavobacteriaceae</taxon>
        <taxon>Bizionia</taxon>
    </lineage>
</organism>
<dbReference type="AlphaFoldDB" id="A0A917LMC6"/>
<reference evidence="2" key="2">
    <citation type="submission" date="2020-09" db="EMBL/GenBank/DDBJ databases">
        <authorList>
            <person name="Sun Q."/>
            <person name="Zhou Y."/>
        </authorList>
    </citation>
    <scope>NUCLEOTIDE SEQUENCE</scope>
    <source>
        <strain evidence="2">CGMCC 1.12751</strain>
    </source>
</reference>
<accession>A0A917LMC6</accession>
<feature type="domain" description="DUF7793" evidence="1">
    <location>
        <begin position="15"/>
        <end position="127"/>
    </location>
</feature>
<gene>
    <name evidence="2" type="ORF">GCM10010976_14390</name>
</gene>
<sequence length="140" mass="16340">MKHMEKQLLIGHSKFWIDKKIIYCKVDSDFNTEKVDENVEVLFVQTITVLSQGKFLPFLIDVRELDFNQSIKLLKLLSNCARIKSLILSKTFLVDSYKFKVLLSIYSFICNPIVPDFVFKNVKRAVEHCDDDNMIFNAVN</sequence>
<comment type="caution">
    <text evidence="2">The sequence shown here is derived from an EMBL/GenBank/DDBJ whole genome shotgun (WGS) entry which is preliminary data.</text>
</comment>
<reference evidence="2" key="1">
    <citation type="journal article" date="2014" name="Int. J. Syst. Evol. Microbiol.">
        <title>Complete genome sequence of Corynebacterium casei LMG S-19264T (=DSM 44701T), isolated from a smear-ripened cheese.</title>
        <authorList>
            <consortium name="US DOE Joint Genome Institute (JGI-PGF)"/>
            <person name="Walter F."/>
            <person name="Albersmeier A."/>
            <person name="Kalinowski J."/>
            <person name="Ruckert C."/>
        </authorList>
    </citation>
    <scope>NUCLEOTIDE SEQUENCE</scope>
    <source>
        <strain evidence="2">CGMCC 1.12751</strain>
    </source>
</reference>
<evidence type="ECO:0000313" key="2">
    <source>
        <dbReference type="EMBL" id="GGG43918.1"/>
    </source>
</evidence>
<dbReference type="InterPro" id="IPR056695">
    <property type="entry name" value="DUF7793"/>
</dbReference>
<dbReference type="Proteomes" id="UP000625976">
    <property type="component" value="Unassembled WGS sequence"/>
</dbReference>
<evidence type="ECO:0000259" key="1">
    <source>
        <dbReference type="Pfam" id="PF25056"/>
    </source>
</evidence>
<dbReference type="EMBL" id="BMFQ01000002">
    <property type="protein sequence ID" value="GGG43918.1"/>
    <property type="molecule type" value="Genomic_DNA"/>
</dbReference>
<protein>
    <recommendedName>
        <fullName evidence="1">DUF7793 domain-containing protein</fullName>
    </recommendedName>
</protein>
<dbReference type="Pfam" id="PF25056">
    <property type="entry name" value="DUF7793"/>
    <property type="match status" value="1"/>
</dbReference>
<keyword evidence="3" id="KW-1185">Reference proteome</keyword>
<proteinExistence type="predicted"/>
<name>A0A917LMC6_9FLAO</name>